<accession>E3EL96</accession>
<reference evidence="1 2" key="1">
    <citation type="journal article" date="2011" name="J. Bacteriol.">
        <title>Complete genome sequence of Paenibacillus polymyxa SC2, a strain of plant growth-promoting Rhizobacterium with broad-spectrum antimicrobial activity.</title>
        <authorList>
            <person name="Ma M."/>
            <person name="Wang C."/>
            <person name="Ding Y."/>
            <person name="Li L."/>
            <person name="Shen D."/>
            <person name="Jiang X."/>
            <person name="Guan D."/>
            <person name="Cao F."/>
            <person name="Chen H."/>
            <person name="Feng R."/>
            <person name="Wang X."/>
            <person name="Ge Y."/>
            <person name="Yao L."/>
            <person name="Bing X."/>
            <person name="Yang X."/>
            <person name="Li J."/>
            <person name="Du B."/>
        </authorList>
    </citation>
    <scope>NUCLEOTIDE SEQUENCE [LARGE SCALE GENOMIC DNA]</scope>
    <source>
        <strain evidence="1 2">SC2</strain>
        <plasmid evidence="2">pSC2</plasmid>
    </source>
</reference>
<organism evidence="1 2">
    <name type="scientific">Paenibacillus polymyxa (strain SC2)</name>
    <name type="common">Bacillus polymyxa</name>
    <dbReference type="NCBI Taxonomy" id="886882"/>
    <lineage>
        <taxon>Bacteria</taxon>
        <taxon>Bacillati</taxon>
        <taxon>Bacillota</taxon>
        <taxon>Bacilli</taxon>
        <taxon>Bacillales</taxon>
        <taxon>Paenibacillaceae</taxon>
        <taxon>Paenibacillus</taxon>
    </lineage>
</organism>
<keyword evidence="1" id="KW-0614">Plasmid</keyword>
<protein>
    <submittedName>
        <fullName evidence="1">Uncharacterized protein</fullName>
    </submittedName>
</protein>
<dbReference type="RefSeq" id="WP_013386342.1">
    <property type="nucleotide sequence ID" value="NC_014628.2"/>
</dbReference>
<dbReference type="PATRIC" id="fig|886882.15.peg.6054"/>
<sequence>MVEFLMPIGDWSGDGHGMCKYYLICSNKPFEEVERAHHKIKDNTGIDLESICADYQENEISCEMKDMLDETGFNTANLKVNPFDEEAYVMTADDLCQLWIFLLMKADSELQLTVKSLETLSGNVGYGVFF</sequence>
<dbReference type="AlphaFoldDB" id="E3EL96"/>
<dbReference type="HOGENOM" id="CLU_1935979_0_0_9"/>
<name>E3EL96_PAEPS</name>
<geneLocation type="plasmid" evidence="1 2">
    <name>pSC2</name>
</geneLocation>
<dbReference type="KEGG" id="ppm:PPSC2_28530"/>
<evidence type="ECO:0000313" key="1">
    <source>
        <dbReference type="EMBL" id="ADO59928.1"/>
    </source>
</evidence>
<evidence type="ECO:0000313" key="2">
    <source>
        <dbReference type="Proteomes" id="UP000006868"/>
    </source>
</evidence>
<proteinExistence type="predicted"/>
<dbReference type="EMBL" id="CP002214">
    <property type="protein sequence ID" value="ADO59928.1"/>
    <property type="molecule type" value="Genomic_DNA"/>
</dbReference>
<dbReference type="Proteomes" id="UP000006868">
    <property type="component" value="Plasmid pSC2"/>
</dbReference>
<gene>
    <name evidence="1" type="ORF">PPSC2_28530</name>
</gene>
<dbReference type="OrthoDB" id="2084797at2"/>